<protein>
    <submittedName>
        <fullName evidence="2">PHP domain-containing protein</fullName>
    </submittedName>
</protein>
<dbReference type="Proteomes" id="UP000470875">
    <property type="component" value="Unassembled WGS sequence"/>
</dbReference>
<organism evidence="2 3">
    <name type="scientific">Scrofimicrobium canadense</name>
    <dbReference type="NCBI Taxonomy" id="2652290"/>
    <lineage>
        <taxon>Bacteria</taxon>
        <taxon>Bacillati</taxon>
        <taxon>Actinomycetota</taxon>
        <taxon>Actinomycetes</taxon>
        <taxon>Actinomycetales</taxon>
        <taxon>Actinomycetaceae</taxon>
        <taxon>Scrofimicrobium</taxon>
    </lineage>
</organism>
<dbReference type="GO" id="GO:0004534">
    <property type="term" value="F:5'-3' RNA exonuclease activity"/>
    <property type="evidence" value="ECO:0007669"/>
    <property type="project" value="TreeGrafter"/>
</dbReference>
<reference evidence="2 3" key="1">
    <citation type="submission" date="2019-08" db="EMBL/GenBank/DDBJ databases">
        <title>In-depth cultivation of the pig gut microbiome towards novel bacterial diversity and tailored functional studies.</title>
        <authorList>
            <person name="Wylensek D."/>
            <person name="Hitch T.C.A."/>
            <person name="Clavel T."/>
        </authorList>
    </citation>
    <scope>NUCLEOTIDE SEQUENCE [LARGE SCALE GENOMIC DNA]</scope>
    <source>
        <strain evidence="2 3">WB03_NA08</strain>
    </source>
</reference>
<dbReference type="Gene3D" id="3.20.20.140">
    <property type="entry name" value="Metal-dependent hydrolases"/>
    <property type="match status" value="1"/>
</dbReference>
<evidence type="ECO:0000259" key="1">
    <source>
        <dbReference type="SMART" id="SM00481"/>
    </source>
</evidence>
<dbReference type="Gene3D" id="1.10.150.650">
    <property type="match status" value="1"/>
</dbReference>
<dbReference type="SUPFAM" id="SSF89550">
    <property type="entry name" value="PHP domain-like"/>
    <property type="match status" value="1"/>
</dbReference>
<dbReference type="CDD" id="cd07438">
    <property type="entry name" value="PHP_HisPPase_AMP"/>
    <property type="match status" value="1"/>
</dbReference>
<proteinExistence type="predicted"/>
<dbReference type="PANTHER" id="PTHR42924:SF3">
    <property type="entry name" value="POLYMERASE_HISTIDINOL PHOSPHATASE N-TERMINAL DOMAIN-CONTAINING PROTEIN"/>
    <property type="match status" value="1"/>
</dbReference>
<keyword evidence="3" id="KW-1185">Reference proteome</keyword>
<dbReference type="InterPro" id="IPR004013">
    <property type="entry name" value="PHP_dom"/>
</dbReference>
<dbReference type="PANTHER" id="PTHR42924">
    <property type="entry name" value="EXONUCLEASE"/>
    <property type="match status" value="1"/>
</dbReference>
<accession>A0A6N7W7L2</accession>
<dbReference type="GO" id="GO:0035312">
    <property type="term" value="F:5'-3' DNA exonuclease activity"/>
    <property type="evidence" value="ECO:0007669"/>
    <property type="project" value="TreeGrafter"/>
</dbReference>
<dbReference type="AlphaFoldDB" id="A0A6N7W7L2"/>
<name>A0A6N7W7L2_9ACTO</name>
<gene>
    <name evidence="2" type="ORF">FYJ24_05535</name>
</gene>
<evidence type="ECO:0000313" key="3">
    <source>
        <dbReference type="Proteomes" id="UP000470875"/>
    </source>
</evidence>
<feature type="domain" description="Polymerase/histidinol phosphatase N-terminal" evidence="1">
    <location>
        <begin position="4"/>
        <end position="69"/>
    </location>
</feature>
<dbReference type="InterPro" id="IPR003141">
    <property type="entry name" value="Pol/His_phosphatase_N"/>
</dbReference>
<sequence>MFRFDAHVHSVVSDGTESPAQVMEAAAHAGLDAVALTDHDTFEGLAAAHEAAERVGIELVPGVELSTKVGGVSLHMLAYYPAQGPSPLRDLMERIRQSRLLRIQEMAGRLGVDYPEVSWEALQELGEDDKSWGRPHLADLLVGGGHFHDRAEAFQTVLHPHSPYYVRQWSPAPEDMVRAVRDAGGVPVMAHPQSNRRGKMEEETLERMVEAGLFGLERDHREHDQAARAQIDQWARRWGLAVTGGSDYHGLGKPNRLGENLTSEEVFAQIKREAGR</sequence>
<dbReference type="Pfam" id="PF02811">
    <property type="entry name" value="PHP"/>
    <property type="match status" value="1"/>
</dbReference>
<dbReference type="EMBL" id="VULO01000006">
    <property type="protein sequence ID" value="MSS84236.1"/>
    <property type="molecule type" value="Genomic_DNA"/>
</dbReference>
<dbReference type="InterPro" id="IPR052018">
    <property type="entry name" value="PHP_domain"/>
</dbReference>
<evidence type="ECO:0000313" key="2">
    <source>
        <dbReference type="EMBL" id="MSS84236.1"/>
    </source>
</evidence>
<comment type="caution">
    <text evidence="2">The sequence shown here is derived from an EMBL/GenBank/DDBJ whole genome shotgun (WGS) entry which is preliminary data.</text>
</comment>
<dbReference type="InterPro" id="IPR016195">
    <property type="entry name" value="Pol/histidinol_Pase-like"/>
</dbReference>
<dbReference type="SMART" id="SM00481">
    <property type="entry name" value="POLIIIAc"/>
    <property type="match status" value="1"/>
</dbReference>